<proteinExistence type="predicted"/>
<accession>A0ABW4E6T1</accession>
<dbReference type="InterPro" id="IPR010982">
    <property type="entry name" value="Lambda_DNA-bd_dom_sf"/>
</dbReference>
<reference evidence="2" key="1">
    <citation type="journal article" date="2019" name="Int. J. Syst. Evol. Microbiol.">
        <title>The Global Catalogue of Microorganisms (GCM) 10K type strain sequencing project: providing services to taxonomists for standard genome sequencing and annotation.</title>
        <authorList>
            <consortium name="The Broad Institute Genomics Platform"/>
            <consortium name="The Broad Institute Genome Sequencing Center for Infectious Disease"/>
            <person name="Wu L."/>
            <person name="Ma J."/>
        </authorList>
    </citation>
    <scope>NUCLEOTIDE SEQUENCE [LARGE SCALE GENOMIC DNA]</scope>
    <source>
        <strain evidence="2">CCM 8903</strain>
    </source>
</reference>
<organism evidence="1 2">
    <name type="scientific">Lacticaseibacillus baoqingensis</name>
    <dbReference type="NCBI Taxonomy" id="2486013"/>
    <lineage>
        <taxon>Bacteria</taxon>
        <taxon>Bacillati</taxon>
        <taxon>Bacillota</taxon>
        <taxon>Bacilli</taxon>
        <taxon>Lactobacillales</taxon>
        <taxon>Lactobacillaceae</taxon>
        <taxon>Lacticaseibacillus</taxon>
    </lineage>
</organism>
<protein>
    <submittedName>
        <fullName evidence="1">Helix-turn-helix domain-containing protein</fullName>
    </submittedName>
</protein>
<dbReference type="SUPFAM" id="SSF47413">
    <property type="entry name" value="lambda repressor-like DNA-binding domains"/>
    <property type="match status" value="1"/>
</dbReference>
<evidence type="ECO:0000313" key="1">
    <source>
        <dbReference type="EMBL" id="MFD1485604.1"/>
    </source>
</evidence>
<evidence type="ECO:0000313" key="2">
    <source>
        <dbReference type="Proteomes" id="UP001597252"/>
    </source>
</evidence>
<sequence>MSHAHYGDASIGIDVVLGGEFRQPDHWPTPKWPQQLTPTEDLGDLFDTTRQARGLTVDSLCAQVGLSRSTWSRMHREVEATKLDVIGAVMSTLRLNFTDVQHLWLGGHSQVSQWFLELQQLAAAGDDVQAQVSAFSARLAAVSAPAPIEPIKLLQDSAQLIAGESQAEAQIDLAVQRLWQHLNEEGEWTQFDYQVMIPLIEYLDYAKVRLVMARYLRGSDDLSRRLPPETTDLLGVELLLGAVRSQSLTNVDDAMKVLVTLRHKRHGLNFVIGECFSRLIQALQQGDLPAAKADYHRTRQALLYFAPGQQGRDLIAMLDWLWDYLR</sequence>
<dbReference type="Proteomes" id="UP001597252">
    <property type="component" value="Unassembled WGS sequence"/>
</dbReference>
<name>A0ABW4E6T1_9LACO</name>
<dbReference type="RefSeq" id="WP_125752667.1">
    <property type="nucleotide sequence ID" value="NZ_JBHTON010000035.1"/>
</dbReference>
<comment type="caution">
    <text evidence="1">The sequence shown here is derived from an EMBL/GenBank/DDBJ whole genome shotgun (WGS) entry which is preliminary data.</text>
</comment>
<keyword evidence="2" id="KW-1185">Reference proteome</keyword>
<gene>
    <name evidence="1" type="ORF">ACFQ5J_10220</name>
</gene>
<dbReference type="EMBL" id="JBHTON010000035">
    <property type="protein sequence ID" value="MFD1485604.1"/>
    <property type="molecule type" value="Genomic_DNA"/>
</dbReference>
<dbReference type="Gene3D" id="1.10.260.40">
    <property type="entry name" value="lambda repressor-like DNA-binding domains"/>
    <property type="match status" value="1"/>
</dbReference>